<feature type="region of interest" description="Disordered" evidence="1">
    <location>
        <begin position="390"/>
        <end position="411"/>
    </location>
</feature>
<organism evidence="2 3">
    <name type="scientific">Amycolatopsis rubida</name>
    <dbReference type="NCBI Taxonomy" id="112413"/>
    <lineage>
        <taxon>Bacteria</taxon>
        <taxon>Bacillati</taxon>
        <taxon>Actinomycetota</taxon>
        <taxon>Actinomycetes</taxon>
        <taxon>Pseudonocardiales</taxon>
        <taxon>Pseudonocardiaceae</taxon>
        <taxon>Amycolatopsis</taxon>
    </lineage>
</organism>
<feature type="region of interest" description="Disordered" evidence="1">
    <location>
        <begin position="258"/>
        <end position="281"/>
    </location>
</feature>
<evidence type="ECO:0000256" key="1">
    <source>
        <dbReference type="SAM" id="MobiDB-lite"/>
    </source>
</evidence>
<protein>
    <submittedName>
        <fullName evidence="2">Uncharacterized protein</fullName>
    </submittedName>
</protein>
<name>A0A1I6ABA3_9PSEU</name>
<sequence>MRPVPTREDVAMERILHACGSPHDFPDFALEATETRTDASGGTVCFRRVACRTCGTVSVTQWQGPLPEGPGQIAVVSTYERPEPGDVPGLADRARQVTDAELAEFLAENGFPDGVPEGFAPYRLATAQIERLDFVLHVRAGQFMLLDRGRPLGDILPVPPSAESADLIDAVPGAALFWPPIHDGELALTLLLCPADPGPDRSYPRIAELSCHFHSGNVVVRELAGRERELPPLPAGHGDYRIRFHAADPGCLLQLWGQPRSKPRLRPSPDRPGSSVAVPGTVGGVGLPGAFAGDVERAAGRGLVRVRAEEVDPSAAFQVLDFVGAGVVVPALVRARVVRHGFSLTPARSLAPAERNLRRMPGGPEVGRSVVLVVGVLVEPAARVPDRNAAGRGRRVVRRGGSAVIRHRRHR</sequence>
<dbReference type="EMBL" id="FOWC01000018">
    <property type="protein sequence ID" value="SFQ65847.1"/>
    <property type="molecule type" value="Genomic_DNA"/>
</dbReference>
<dbReference type="AlphaFoldDB" id="A0A1I6ABA3"/>
<accession>A0A1I6ABA3</accession>
<evidence type="ECO:0000313" key="2">
    <source>
        <dbReference type="EMBL" id="SFQ65847.1"/>
    </source>
</evidence>
<dbReference type="Proteomes" id="UP000199137">
    <property type="component" value="Unassembled WGS sequence"/>
</dbReference>
<evidence type="ECO:0000313" key="3">
    <source>
        <dbReference type="Proteomes" id="UP000199137"/>
    </source>
</evidence>
<gene>
    <name evidence="2" type="ORF">SAMN05421854_11832</name>
</gene>
<proteinExistence type="predicted"/>
<reference evidence="2 3" key="1">
    <citation type="submission" date="2016-10" db="EMBL/GenBank/DDBJ databases">
        <authorList>
            <person name="de Groot N.N."/>
        </authorList>
    </citation>
    <scope>NUCLEOTIDE SEQUENCE [LARGE SCALE GENOMIC DNA]</scope>
    <source>
        <strain evidence="2 3">DSM 44637</strain>
    </source>
</reference>